<comment type="similarity">
    <text evidence="5">Belongs to the glutamate--cysteine ligase type 2 family. YbdK subfamily.</text>
</comment>
<dbReference type="EC" id="6.3.2.2" evidence="5"/>
<evidence type="ECO:0000256" key="3">
    <source>
        <dbReference type="ARBA" id="ARBA00022840"/>
    </source>
</evidence>
<dbReference type="InterPro" id="IPR050141">
    <property type="entry name" value="GCL_type2/YbdK_subfam"/>
</dbReference>
<evidence type="ECO:0000313" key="8">
    <source>
        <dbReference type="Proteomes" id="UP001339911"/>
    </source>
</evidence>
<reference evidence="7 8" key="1">
    <citation type="submission" date="2024-01" db="EMBL/GenBank/DDBJ databases">
        <title>Genome insights into Plantactinospora veratri sp. nov.</title>
        <authorList>
            <person name="Wang L."/>
        </authorList>
    </citation>
    <scope>NUCLEOTIDE SEQUENCE [LARGE SCALE GENOMIC DNA]</scope>
    <source>
        <strain evidence="7 8">NEAU-FHS4</strain>
    </source>
</reference>
<dbReference type="PANTHER" id="PTHR36510:SF1">
    <property type="entry name" value="GLUTAMATE--CYSTEINE LIGASE 2-RELATED"/>
    <property type="match status" value="1"/>
</dbReference>
<comment type="function">
    <text evidence="5">ATP-dependent carboxylate-amine ligase which exhibits weak glutamate--cysteine ligase activity.</text>
</comment>
<dbReference type="PANTHER" id="PTHR36510">
    <property type="entry name" value="GLUTAMATE--CYSTEINE LIGASE 2-RELATED"/>
    <property type="match status" value="1"/>
</dbReference>
<keyword evidence="1 5" id="KW-0436">Ligase</keyword>
<evidence type="ECO:0000256" key="5">
    <source>
        <dbReference type="HAMAP-Rule" id="MF_01609"/>
    </source>
</evidence>
<sequence>MSALTMGVEEEFLLVDPASGATVPVAEKVVARASAADLPAGATIQRELRDTQAEAATGVCATTAELRAHLAAGRRAVAVAARDHGAVAVASASPVRESGGGVPSTLARFVAIDDMYGEVTRDYEACGCHVHIGVADRDTAVAVVNHLARWLPTLLALSVNSPFYRDRDTGYGSWRIVQQSRFPGSGLAPYSRDHAAFRAEVGRLVECGALADEAQTFWFARPSPKLPTVEIRVADTAATVDEAVLHATLVRALVRVALADLDRGREAEPVPAQMAAAAVWSAARYGLTGPGVDLERSRRVPATDLVAALLDHVRDALTETGDLPEVHAQLHRLRSGGTGAERQRRVAATSGLPAVVTELTLRDESDAPGYSEAAQASEEPHG</sequence>
<keyword evidence="8" id="KW-1185">Reference proteome</keyword>
<protein>
    <recommendedName>
        <fullName evidence="5">Putative glutamate--cysteine ligase 2</fullName>
        <ecNumber evidence="5">6.3.2.2</ecNumber>
    </recommendedName>
    <alternativeName>
        <fullName evidence="5">Gamma-glutamylcysteine synthetase 2</fullName>
        <shortName evidence="5">GCS 2</shortName>
        <shortName evidence="5">Gamma-GCS 2</shortName>
    </alternativeName>
</protein>
<dbReference type="EMBL" id="JAZGQL010000028">
    <property type="protein sequence ID" value="MEE6310748.1"/>
    <property type="molecule type" value="Genomic_DNA"/>
</dbReference>
<dbReference type="InterPro" id="IPR014746">
    <property type="entry name" value="Gln_synth/guanido_kin_cat_dom"/>
</dbReference>
<dbReference type="RefSeq" id="WP_331210773.1">
    <property type="nucleotide sequence ID" value="NZ_JAZGQL010000028.1"/>
</dbReference>
<accession>A0ABU7SLA7</accession>
<dbReference type="Pfam" id="PF04107">
    <property type="entry name" value="GCS2"/>
    <property type="match status" value="1"/>
</dbReference>
<evidence type="ECO:0000256" key="4">
    <source>
        <dbReference type="ARBA" id="ARBA00048819"/>
    </source>
</evidence>
<feature type="region of interest" description="Disordered" evidence="6">
    <location>
        <begin position="359"/>
        <end position="382"/>
    </location>
</feature>
<evidence type="ECO:0000313" key="7">
    <source>
        <dbReference type="EMBL" id="MEE6310748.1"/>
    </source>
</evidence>
<dbReference type="InterPro" id="IPR011793">
    <property type="entry name" value="YbdK"/>
</dbReference>
<dbReference type="InterPro" id="IPR006336">
    <property type="entry name" value="GCS2"/>
</dbReference>
<dbReference type="GO" id="GO:0004357">
    <property type="term" value="F:glutamate-cysteine ligase activity"/>
    <property type="evidence" value="ECO:0007669"/>
    <property type="project" value="UniProtKB-EC"/>
</dbReference>
<gene>
    <name evidence="7" type="ORF">V1634_28295</name>
</gene>
<dbReference type="SUPFAM" id="SSF55931">
    <property type="entry name" value="Glutamine synthetase/guanido kinase"/>
    <property type="match status" value="1"/>
</dbReference>
<evidence type="ECO:0000256" key="6">
    <source>
        <dbReference type="SAM" id="MobiDB-lite"/>
    </source>
</evidence>
<evidence type="ECO:0000256" key="2">
    <source>
        <dbReference type="ARBA" id="ARBA00022741"/>
    </source>
</evidence>
<dbReference type="HAMAP" id="MF_01609">
    <property type="entry name" value="Glu_cys_ligase_2"/>
    <property type="match status" value="1"/>
</dbReference>
<comment type="caution">
    <text evidence="7">The sequence shown here is derived from an EMBL/GenBank/DDBJ whole genome shotgun (WGS) entry which is preliminary data.</text>
</comment>
<keyword evidence="3 5" id="KW-0067">ATP-binding</keyword>
<dbReference type="NCBIfam" id="TIGR02050">
    <property type="entry name" value="gshA_cyan_rel"/>
    <property type="match status" value="1"/>
</dbReference>
<name>A0ABU7SLA7_9ACTN</name>
<dbReference type="Gene3D" id="3.30.590.20">
    <property type="match status" value="1"/>
</dbReference>
<dbReference type="NCBIfam" id="NF010041">
    <property type="entry name" value="PRK13517.1-1"/>
    <property type="match status" value="1"/>
</dbReference>
<organism evidence="7 8">
    <name type="scientific">Plantactinospora veratri</name>
    <dbReference type="NCBI Taxonomy" id="1436122"/>
    <lineage>
        <taxon>Bacteria</taxon>
        <taxon>Bacillati</taxon>
        <taxon>Actinomycetota</taxon>
        <taxon>Actinomycetes</taxon>
        <taxon>Micromonosporales</taxon>
        <taxon>Micromonosporaceae</taxon>
        <taxon>Plantactinospora</taxon>
    </lineage>
</organism>
<proteinExistence type="inferred from homology"/>
<comment type="catalytic activity">
    <reaction evidence="4 5">
        <text>L-cysteine + L-glutamate + ATP = gamma-L-glutamyl-L-cysteine + ADP + phosphate + H(+)</text>
        <dbReference type="Rhea" id="RHEA:13285"/>
        <dbReference type="ChEBI" id="CHEBI:15378"/>
        <dbReference type="ChEBI" id="CHEBI:29985"/>
        <dbReference type="ChEBI" id="CHEBI:30616"/>
        <dbReference type="ChEBI" id="CHEBI:35235"/>
        <dbReference type="ChEBI" id="CHEBI:43474"/>
        <dbReference type="ChEBI" id="CHEBI:58173"/>
        <dbReference type="ChEBI" id="CHEBI:456216"/>
        <dbReference type="EC" id="6.3.2.2"/>
    </reaction>
</comment>
<dbReference type="Proteomes" id="UP001339911">
    <property type="component" value="Unassembled WGS sequence"/>
</dbReference>
<keyword evidence="2 5" id="KW-0547">Nucleotide-binding</keyword>
<evidence type="ECO:0000256" key="1">
    <source>
        <dbReference type="ARBA" id="ARBA00022598"/>
    </source>
</evidence>